<proteinExistence type="predicted"/>
<accession>A0A371G846</accession>
<keyword evidence="2" id="KW-1185">Reference proteome</keyword>
<gene>
    <name evidence="1" type="ORF">CR513_31922</name>
</gene>
<name>A0A371G846_MUCPR</name>
<dbReference type="EMBL" id="QJKJ01006441">
    <property type="protein sequence ID" value="RDX86714.1"/>
    <property type="molecule type" value="Genomic_DNA"/>
</dbReference>
<sequence>NKKDIYNGVNYKGIKLMSYTIKLWENVIRHRLREKLELKIFNLIFYVKKDLSKDIEAKQETYLRFILAWKKIIRSKYQEKHCRKL</sequence>
<protein>
    <submittedName>
        <fullName evidence="1">Uncharacterized protein</fullName>
    </submittedName>
</protein>
<dbReference type="Proteomes" id="UP000257109">
    <property type="component" value="Unassembled WGS sequence"/>
</dbReference>
<reference evidence="1" key="1">
    <citation type="submission" date="2018-05" db="EMBL/GenBank/DDBJ databases">
        <title>Draft genome of Mucuna pruriens seed.</title>
        <authorList>
            <person name="Nnadi N.E."/>
            <person name="Vos R."/>
            <person name="Hasami M.H."/>
            <person name="Devisetty U.K."/>
            <person name="Aguiy J.C."/>
        </authorList>
    </citation>
    <scope>NUCLEOTIDE SEQUENCE [LARGE SCALE GENOMIC DNA]</scope>
    <source>
        <strain evidence="1">JCA_2017</strain>
    </source>
</reference>
<feature type="non-terminal residue" evidence="1">
    <location>
        <position position="1"/>
    </location>
</feature>
<dbReference type="OrthoDB" id="1902296at2759"/>
<comment type="caution">
    <text evidence="1">The sequence shown here is derived from an EMBL/GenBank/DDBJ whole genome shotgun (WGS) entry which is preliminary data.</text>
</comment>
<dbReference type="AlphaFoldDB" id="A0A371G846"/>
<evidence type="ECO:0000313" key="2">
    <source>
        <dbReference type="Proteomes" id="UP000257109"/>
    </source>
</evidence>
<organism evidence="1 2">
    <name type="scientific">Mucuna pruriens</name>
    <name type="common">Velvet bean</name>
    <name type="synonym">Dolichos pruriens</name>
    <dbReference type="NCBI Taxonomy" id="157652"/>
    <lineage>
        <taxon>Eukaryota</taxon>
        <taxon>Viridiplantae</taxon>
        <taxon>Streptophyta</taxon>
        <taxon>Embryophyta</taxon>
        <taxon>Tracheophyta</taxon>
        <taxon>Spermatophyta</taxon>
        <taxon>Magnoliopsida</taxon>
        <taxon>eudicotyledons</taxon>
        <taxon>Gunneridae</taxon>
        <taxon>Pentapetalae</taxon>
        <taxon>rosids</taxon>
        <taxon>fabids</taxon>
        <taxon>Fabales</taxon>
        <taxon>Fabaceae</taxon>
        <taxon>Papilionoideae</taxon>
        <taxon>50 kb inversion clade</taxon>
        <taxon>NPAAA clade</taxon>
        <taxon>indigoferoid/millettioid clade</taxon>
        <taxon>Phaseoleae</taxon>
        <taxon>Mucuna</taxon>
    </lineage>
</organism>
<evidence type="ECO:0000313" key="1">
    <source>
        <dbReference type="EMBL" id="RDX86714.1"/>
    </source>
</evidence>